<proteinExistence type="predicted"/>
<dbReference type="InterPro" id="IPR036873">
    <property type="entry name" value="Rhodanese-like_dom_sf"/>
</dbReference>
<keyword evidence="1" id="KW-1133">Transmembrane helix</keyword>
<comment type="caution">
    <text evidence="3">The sequence shown here is derived from an EMBL/GenBank/DDBJ whole genome shotgun (WGS) entry which is preliminary data.</text>
</comment>
<accession>A0A1F5ZPU7</accession>
<name>A0A1F5ZPU7_9BACT</name>
<organism evidence="3 4">
    <name type="scientific">Candidatus Gottesmanbacteria bacterium RIFCSPHIGHO2_01_FULL_39_10</name>
    <dbReference type="NCBI Taxonomy" id="1798375"/>
    <lineage>
        <taxon>Bacteria</taxon>
        <taxon>Candidatus Gottesmaniibacteriota</taxon>
    </lineage>
</organism>
<dbReference type="SMART" id="SM00450">
    <property type="entry name" value="RHOD"/>
    <property type="match status" value="1"/>
</dbReference>
<evidence type="ECO:0000313" key="3">
    <source>
        <dbReference type="EMBL" id="OGG14127.1"/>
    </source>
</evidence>
<dbReference type="InterPro" id="IPR001763">
    <property type="entry name" value="Rhodanese-like_dom"/>
</dbReference>
<feature type="transmembrane region" description="Helical" evidence="1">
    <location>
        <begin position="29"/>
        <end position="52"/>
    </location>
</feature>
<gene>
    <name evidence="3" type="ORF">A2773_05250</name>
</gene>
<dbReference type="Gene3D" id="3.40.250.10">
    <property type="entry name" value="Rhodanese-like domain"/>
    <property type="match status" value="1"/>
</dbReference>
<dbReference type="PROSITE" id="PS50206">
    <property type="entry name" value="RHODANESE_3"/>
    <property type="match status" value="1"/>
</dbReference>
<dbReference type="SUPFAM" id="SSF52821">
    <property type="entry name" value="Rhodanese/Cell cycle control phosphatase"/>
    <property type="match status" value="1"/>
</dbReference>
<evidence type="ECO:0000256" key="1">
    <source>
        <dbReference type="SAM" id="Phobius"/>
    </source>
</evidence>
<dbReference type="CDD" id="cd00158">
    <property type="entry name" value="RHOD"/>
    <property type="match status" value="1"/>
</dbReference>
<dbReference type="STRING" id="1798375.A2773_05250"/>
<reference evidence="3 4" key="1">
    <citation type="journal article" date="2016" name="Nat. Commun.">
        <title>Thousands of microbial genomes shed light on interconnected biogeochemical processes in an aquifer system.</title>
        <authorList>
            <person name="Anantharaman K."/>
            <person name="Brown C.T."/>
            <person name="Hug L.A."/>
            <person name="Sharon I."/>
            <person name="Castelle C.J."/>
            <person name="Probst A.J."/>
            <person name="Thomas B.C."/>
            <person name="Singh A."/>
            <person name="Wilkins M.J."/>
            <person name="Karaoz U."/>
            <person name="Brodie E.L."/>
            <person name="Williams K.H."/>
            <person name="Hubbard S.S."/>
            <person name="Banfield J.F."/>
        </authorList>
    </citation>
    <scope>NUCLEOTIDE SEQUENCE [LARGE SCALE GENOMIC DNA]</scope>
</reference>
<feature type="domain" description="Rhodanese" evidence="2">
    <location>
        <begin position="90"/>
        <end position="190"/>
    </location>
</feature>
<dbReference type="Proteomes" id="UP000177383">
    <property type="component" value="Unassembled WGS sequence"/>
</dbReference>
<sequence length="235" mass="26679">MPKKRKRQPVVKRTLTPSILEPKLTPLNIILSIIVFTVIGAIIGSLTTYFILTNQKKPEITENDLIKEFYDIENAVHVSPHSVRKNMDKGDTTYLLVDLRSSQEYEKEHIIGAISIPAYKDPNTSAYGDVDRIVSSFQKTIKAHPKQQIIVYCYSMPCMTGRKVGKMLTEKGIFVKHLGIGWNEWRYFWNLWNHDGETPTVVEDYISSGKDPGTPKIKQTEEDNLTPCTAGDFGC</sequence>
<dbReference type="EMBL" id="MFJE01000024">
    <property type="protein sequence ID" value="OGG14127.1"/>
    <property type="molecule type" value="Genomic_DNA"/>
</dbReference>
<evidence type="ECO:0000259" key="2">
    <source>
        <dbReference type="PROSITE" id="PS50206"/>
    </source>
</evidence>
<protein>
    <recommendedName>
        <fullName evidence="2">Rhodanese domain-containing protein</fullName>
    </recommendedName>
</protein>
<evidence type="ECO:0000313" key="4">
    <source>
        <dbReference type="Proteomes" id="UP000177383"/>
    </source>
</evidence>
<keyword evidence="1" id="KW-0472">Membrane</keyword>
<keyword evidence="1" id="KW-0812">Transmembrane</keyword>
<dbReference type="Pfam" id="PF00581">
    <property type="entry name" value="Rhodanese"/>
    <property type="match status" value="1"/>
</dbReference>
<dbReference type="AlphaFoldDB" id="A0A1F5ZPU7"/>